<dbReference type="InterPro" id="IPR059177">
    <property type="entry name" value="GH29D-like_dom"/>
</dbReference>
<dbReference type="Pfam" id="PF00932">
    <property type="entry name" value="LTD"/>
    <property type="match status" value="1"/>
</dbReference>
<feature type="region of interest" description="Disordered" evidence="1">
    <location>
        <begin position="181"/>
        <end position="200"/>
    </location>
</feature>
<dbReference type="Pfam" id="PF19580">
    <property type="entry name" value="Exo_endo_phos_3"/>
    <property type="match status" value="1"/>
</dbReference>
<dbReference type="PANTHER" id="PTHR42834:SF1">
    <property type="entry name" value="ENDONUCLEASE_EXONUCLEASE_PHOSPHATASE FAMILY PROTEIN (AFU_ORTHOLOGUE AFUA_3G09210)"/>
    <property type="match status" value="1"/>
</dbReference>
<dbReference type="InterPro" id="IPR005135">
    <property type="entry name" value="Endo/exonuclease/phosphatase"/>
</dbReference>
<feature type="signal peptide" evidence="2">
    <location>
        <begin position="1"/>
        <end position="27"/>
    </location>
</feature>
<evidence type="ECO:0000259" key="3">
    <source>
        <dbReference type="PROSITE" id="PS51841"/>
    </source>
</evidence>
<accession>A0A5D4NVG7</accession>
<evidence type="ECO:0000256" key="2">
    <source>
        <dbReference type="SAM" id="SignalP"/>
    </source>
</evidence>
<dbReference type="PROSITE" id="PS51841">
    <property type="entry name" value="LTD"/>
    <property type="match status" value="1"/>
</dbReference>
<dbReference type="InterPro" id="IPR007253">
    <property type="entry name" value="Cell_wall-bd_2"/>
</dbReference>
<dbReference type="Proteomes" id="UP000322267">
    <property type="component" value="Unassembled WGS sequence"/>
</dbReference>
<dbReference type="PANTHER" id="PTHR42834">
    <property type="entry name" value="ENDONUCLEASE/EXONUCLEASE/PHOSPHATASE FAMILY PROTEIN (AFU_ORTHOLOGUE AFUA_3G09210)"/>
    <property type="match status" value="1"/>
</dbReference>
<dbReference type="Pfam" id="PF04122">
    <property type="entry name" value="CW_binding_2"/>
    <property type="match status" value="3"/>
</dbReference>
<organism evidence="4 5">
    <name type="scientific">Rossellomorea vietnamensis</name>
    <dbReference type="NCBI Taxonomy" id="218284"/>
    <lineage>
        <taxon>Bacteria</taxon>
        <taxon>Bacillati</taxon>
        <taxon>Bacillota</taxon>
        <taxon>Bacilli</taxon>
        <taxon>Bacillales</taxon>
        <taxon>Bacillaceae</taxon>
        <taxon>Rossellomorea</taxon>
    </lineage>
</organism>
<feature type="domain" description="LTD" evidence="3">
    <location>
        <begin position="25"/>
        <end position="167"/>
    </location>
</feature>
<reference evidence="4 5" key="1">
    <citation type="submission" date="2019-08" db="EMBL/GenBank/DDBJ databases">
        <title>Bacillus genomes from the desert of Cuatro Cienegas, Coahuila.</title>
        <authorList>
            <person name="Olmedo-Alvarez G."/>
        </authorList>
    </citation>
    <scope>NUCLEOTIDE SEQUENCE [LARGE SCALE GENOMIC DNA]</scope>
    <source>
        <strain evidence="4 5">CH34_1T</strain>
    </source>
</reference>
<evidence type="ECO:0000313" key="5">
    <source>
        <dbReference type="Proteomes" id="UP000322267"/>
    </source>
</evidence>
<dbReference type="InterPro" id="IPR036691">
    <property type="entry name" value="Endo/exonu/phosph_ase_sf"/>
</dbReference>
<sequence>MDLKIVKRKTLNVALASSMVVSFFAPGAIQKASAAVTTNDLIISEYIEGSGHNKAIELYNGTGAAVNLSDYTLEIYTNGDAGNKKTFGLTGTLNPGEVYVIANPQASAEILKKANTEDGMIANFNGNDPLTLLKDDSVIDSIGQLGVSADYGKDVTLVRKASITTGDKDPSDTFSAAAEWDNLPKDNSSNLGVHGEEAPPAEPITLSTIADARQSGKGSIVKVEGVATAAFTSGSATNLYIQDGTAGIVVRAAGITAQPGDKVVVEGTLDDYYGLAQISTSSANIKVETKSAGVPNPAAISATEFAANGEKYEGTFVEFSNITVESVNNFDEYTVTDGTEQFVIAPDAGGLLEVGKTYDFVRGVVDYSYDEYKLVPRSASDVIADAFSVVANPASGTVVEGTEVVLQTETEGASIHYTTDGSEPTAASAVYSALIKLTADATIKAIVVKGEEVSEVSTFNYDVVKPADDVEIYDIQGESHTSPYSGKNVSGVEGIVTAKNGSNGFYIQTETPDNNDKTSEAIYVYKKGNSVTVGDKVSVDGMVTEYREGGYSDAKDLLTTQISASNISEISKGNTLPKAVVIGEDRTPPTEIIEDDNMTKFEPETDGLDFYESLEGMLVEIPDATITGPVKYDELPVIVNTSEDQERTHANGLLINPNDYNPERMLIDVDGIDIDAKTGDMLDGSVTGVVSYDYSNFKIRPIGTFPKLVDGGTVREVTSIEAAEEELTIASYNIENFHKGVGTEKINRIADSIIKNMKTPDIVGLIEVQDNNGPDDDGTTKADDSYQAIIDAIEAAGGPTYKFTEVAPENKVDGGQPGGNIRVGFIYNPERVELTDKEAGDATTSVGVTKDGLTHNPGRIAPTSDAFEDSRKPLAAEFMFNGEKVVVIANHLNSKGGDGSLFGAAHPVVLGSEVQRIEQAKILNNFVNEVVTTVEDANVVVLGDLNDFEFSAPINTLEGDILTNMMEKLPAAERYTYNYQGNSQVLDHILVTNNLADNTKIDSININSDFSEDQGRASDHDPVLASIGFEEEAVAPAVEVNRISGEDRYQTAIEVSKKGWDSAETVVIARGDEFPDALSGAPLAYKLDAPILLTGNGFMSQEVRNEIKRLGAKKAVILGGTGAVSNYVDYQINGLGVKTERISGADRFETAANIAARLGGSPEKAVIANARTFADALSAASYAAQNGYPIILSEQDMMPEASTKAIKWIDKQIVVGGESAINTKLFNSLSDADRISGADRYATSAEIAKTLTPVTDKAIVATGMEFADALAGSVLAAKEGAEILLVKPSEVPASILEAIEKDQINKFHVIGGTQAVGESVLDKLKEEK</sequence>
<evidence type="ECO:0000313" key="4">
    <source>
        <dbReference type="EMBL" id="TYS17671.1"/>
    </source>
</evidence>
<evidence type="ECO:0000256" key="1">
    <source>
        <dbReference type="SAM" id="MobiDB-lite"/>
    </source>
</evidence>
<dbReference type="SUPFAM" id="SSF56219">
    <property type="entry name" value="DNase I-like"/>
    <property type="match status" value="1"/>
</dbReference>
<comment type="caution">
    <text evidence="4">The sequence shown here is derived from an EMBL/GenBank/DDBJ whole genome shotgun (WGS) entry which is preliminary data.</text>
</comment>
<proteinExistence type="predicted"/>
<dbReference type="OrthoDB" id="9801679at2"/>
<gene>
    <name evidence="4" type="ORF">FZC78_07365</name>
</gene>
<dbReference type="CDD" id="cd04486">
    <property type="entry name" value="YhcR_OBF_like"/>
    <property type="match status" value="2"/>
</dbReference>
<feature type="chain" id="PRO_5039541726" description="LTD domain-containing protein" evidence="2">
    <location>
        <begin position="28"/>
        <end position="1328"/>
    </location>
</feature>
<dbReference type="RefSeq" id="WP_148939005.1">
    <property type="nucleotide sequence ID" value="NZ_VTEI01000003.1"/>
</dbReference>
<dbReference type="Pfam" id="PF13290">
    <property type="entry name" value="CHB_HEX_C_1"/>
    <property type="match status" value="1"/>
</dbReference>
<dbReference type="EMBL" id="VTEI01000003">
    <property type="protein sequence ID" value="TYS17671.1"/>
    <property type="molecule type" value="Genomic_DNA"/>
</dbReference>
<feature type="region of interest" description="Disordered" evidence="1">
    <location>
        <begin position="844"/>
        <end position="866"/>
    </location>
</feature>
<dbReference type="GO" id="GO:0003824">
    <property type="term" value="F:catalytic activity"/>
    <property type="evidence" value="ECO:0007669"/>
    <property type="project" value="InterPro"/>
</dbReference>
<dbReference type="Gene3D" id="3.40.50.12090">
    <property type="match status" value="2"/>
</dbReference>
<dbReference type="CDD" id="cd10283">
    <property type="entry name" value="MnuA_DNase1-like"/>
    <property type="match status" value="1"/>
</dbReference>
<protein>
    <recommendedName>
        <fullName evidence="3">LTD domain-containing protein</fullName>
    </recommendedName>
</protein>
<dbReference type="Gene3D" id="3.60.10.10">
    <property type="entry name" value="Endonuclease/exonuclease/phosphatase"/>
    <property type="match status" value="1"/>
</dbReference>
<name>A0A5D4NVG7_9BACI</name>
<keyword evidence="2" id="KW-0732">Signal</keyword>
<dbReference type="InterPro" id="IPR001322">
    <property type="entry name" value="Lamin_tail_dom"/>
</dbReference>